<keyword evidence="2" id="KW-1185">Reference proteome</keyword>
<sequence>MKSLHLEELKKNEAIPDSYEISVAYRGRKVEIILDNYEYSLQQLLDAANDLLVHLPMLDCKARKFLAHEDIGRFNECNKENKRPDASEEYLERIMTLSAIQFFDESIDFFYKVSCYKNYELIVEVNVAKGYDHPEFQQWFVGYTLKNKFLEKVTSFFKKMF</sequence>
<protein>
    <submittedName>
        <fullName evidence="1">DUF2262 domain-containing protein</fullName>
    </submittedName>
</protein>
<gene>
    <name evidence="1" type="ORF">VJJ08_07320</name>
</gene>
<evidence type="ECO:0000313" key="1">
    <source>
        <dbReference type="EMBL" id="MEB3075106.1"/>
    </source>
</evidence>
<name>A0ABU5Z812_9FLAO</name>
<dbReference type="RefSeq" id="WP_323983379.1">
    <property type="nucleotide sequence ID" value="NZ_JAYKBW010000007.1"/>
</dbReference>
<reference evidence="1 2" key="1">
    <citation type="submission" date="2023-12" db="EMBL/GenBank/DDBJ databases">
        <title>Genomic sequences of Capnocytophaga and Parvimonas strains.</title>
        <authorList>
            <person name="Watt R.M."/>
            <person name="Wang M."/>
            <person name="Yang T."/>
            <person name="Tong W.M."/>
        </authorList>
    </citation>
    <scope>NUCLEOTIDE SEQUENCE [LARGE SCALE GENOMIC DNA]</scope>
    <source>
        <strain evidence="1 2">CCUG 13096</strain>
    </source>
</reference>
<accession>A0ABU5Z812</accession>
<dbReference type="Proteomes" id="UP001311730">
    <property type="component" value="Unassembled WGS sequence"/>
</dbReference>
<proteinExistence type="predicted"/>
<organism evidence="1 2">
    <name type="scientific">Capnocytophaga gingivalis</name>
    <dbReference type="NCBI Taxonomy" id="1017"/>
    <lineage>
        <taxon>Bacteria</taxon>
        <taxon>Pseudomonadati</taxon>
        <taxon>Bacteroidota</taxon>
        <taxon>Flavobacteriia</taxon>
        <taxon>Flavobacteriales</taxon>
        <taxon>Flavobacteriaceae</taxon>
        <taxon>Capnocytophaga</taxon>
    </lineage>
</organism>
<comment type="caution">
    <text evidence="1">The sequence shown here is derived from an EMBL/GenBank/DDBJ whole genome shotgun (WGS) entry which is preliminary data.</text>
</comment>
<dbReference type="EMBL" id="JAYKBW010000007">
    <property type="protein sequence ID" value="MEB3075106.1"/>
    <property type="molecule type" value="Genomic_DNA"/>
</dbReference>
<evidence type="ECO:0000313" key="2">
    <source>
        <dbReference type="Proteomes" id="UP001311730"/>
    </source>
</evidence>